<dbReference type="EMBL" id="CP036150">
    <property type="protein sequence ID" value="QEN08603.1"/>
    <property type="molecule type" value="Genomic_DNA"/>
</dbReference>
<evidence type="ECO:0000313" key="1">
    <source>
        <dbReference type="EMBL" id="QEN08603.1"/>
    </source>
</evidence>
<dbReference type="RefSeq" id="WP_149486684.1">
    <property type="nucleotide sequence ID" value="NZ_CP036150.1"/>
</dbReference>
<organism evidence="1 2">
    <name type="scientific">Oceanispirochaeta crateris</name>
    <dbReference type="NCBI Taxonomy" id="2518645"/>
    <lineage>
        <taxon>Bacteria</taxon>
        <taxon>Pseudomonadati</taxon>
        <taxon>Spirochaetota</taxon>
        <taxon>Spirochaetia</taxon>
        <taxon>Spirochaetales</taxon>
        <taxon>Spirochaetaceae</taxon>
        <taxon>Oceanispirochaeta</taxon>
    </lineage>
</organism>
<name>A0A5C1QKG2_9SPIO</name>
<proteinExistence type="predicted"/>
<dbReference type="KEGG" id="ock:EXM22_11625"/>
<dbReference type="OrthoDB" id="350107at2"/>
<sequence length="515" mass="59371">MQRVLSFILFIFLLLSIVSAQGLFAYELRSEIRMFRNAGNLPLMNPAGKGHPGAGDTEYTFIPALADRSLYIQLHYDTKTDLRLSLSTGELHLTLPSSADQAVIQVVFPGDATLSSVSFTENTDFYTGLRDRSPYDLTLYTEKPDSLEVKIPVIQNREQDILIYISNTGPVILSSLDSLDGSNANDENEKYEITPSQRERFFQFPFPSPSNDIWQFSPVGNINSLSFDLQSPPDFPSPLPREIDQILSIPVSSWRNETFEIYSWSSFPNILVWDCLDYDVQNRFFTRLSYFVEKKGYKGTLMTNEQLRGKHGWNAHDYRPSDLALFFNSARESSFELNPEEILMRTILIEQGILKEQDDETLIPGTGAIISIARESSPMLRQRFLTHEASHGIYFTSAEYRTFVKGLWESLEEEERVMWRFFLGWYGYDPENEDLMINEFQAYLVQQSAYNASDYFGVRMRNLLATYPDQRRYLERGIGPNSQSFQVWAEQIEDWIQEKWSLEAGNFSSLRKEGP</sequence>
<gene>
    <name evidence="1" type="ORF">EXM22_11625</name>
</gene>
<protein>
    <submittedName>
        <fullName evidence="1">Uncharacterized protein</fullName>
    </submittedName>
</protein>
<accession>A0A5C1QKG2</accession>
<dbReference type="AlphaFoldDB" id="A0A5C1QKG2"/>
<reference evidence="1 2" key="1">
    <citation type="submission" date="2019-02" db="EMBL/GenBank/DDBJ databases">
        <title>Complete Genome Sequence and Methylome Analysis of free living Spirochaetas.</title>
        <authorList>
            <person name="Fomenkov A."/>
            <person name="Dubinina G."/>
            <person name="Leshcheva N."/>
            <person name="Mikheeva N."/>
            <person name="Grabovich M."/>
            <person name="Vincze T."/>
            <person name="Roberts R.J."/>
        </authorList>
    </citation>
    <scope>NUCLEOTIDE SEQUENCE [LARGE SCALE GENOMIC DNA]</scope>
    <source>
        <strain evidence="1 2">K2</strain>
    </source>
</reference>
<dbReference type="Proteomes" id="UP000324209">
    <property type="component" value="Chromosome"/>
</dbReference>
<evidence type="ECO:0000313" key="2">
    <source>
        <dbReference type="Proteomes" id="UP000324209"/>
    </source>
</evidence>
<keyword evidence="2" id="KW-1185">Reference proteome</keyword>